<evidence type="ECO:0000313" key="3">
    <source>
        <dbReference type="EMBL" id="KAK7312733.1"/>
    </source>
</evidence>
<keyword evidence="2" id="KW-0812">Transmembrane</keyword>
<sequence>MFKLQMLMTRLVTCTQLARVTPFIHRSKPLLTTLSSQTLSFAQCSSKTATAGHQTQPLLRSSKDAQPPETGAAAVAGLKMESLFESTARDDDPSDSASPAPEASVDSDRRPAVLLEETSKNVLVLSCESTAEGGVCDVYVVGTCHVSKESCRQVQAIVNFLKPQVVFLELCQSRVGTLTRKNLKVPTVGEMLTMLKKKHGLFSVLYCRLFAQIGSELEVIPGSEFRVAYEEAMKYGGRVALGDRPIQITLRRMWSKMPLRHKTKLLCSLLLTTVFLPSSVALKMVKEIEDSYMIPLSHVIEILREEFPTLVEIFLDERDQFMSSMLLKVASVNSSVVAVVGKGHLQGIKKHWKQPIVVKDLLTVPSPKPAMSAKRIFTSVGVAAAGMAIISGMYLSRMK</sequence>
<accession>A0AAN9KAH0</accession>
<dbReference type="PANTHER" id="PTHR21530:SF7">
    <property type="entry name" value="TRAB DOMAIN-CONTAINING PROTEIN"/>
    <property type="match status" value="1"/>
</dbReference>
<evidence type="ECO:0008006" key="5">
    <source>
        <dbReference type="Google" id="ProtNLM"/>
    </source>
</evidence>
<dbReference type="InterPro" id="IPR002816">
    <property type="entry name" value="TraB/PrgY/GumN_fam"/>
</dbReference>
<dbReference type="PANTHER" id="PTHR21530">
    <property type="entry name" value="PHEROMONE SHUTDOWN PROTEIN"/>
    <property type="match status" value="1"/>
</dbReference>
<organism evidence="3 4">
    <name type="scientific">Canavalia gladiata</name>
    <name type="common">Sword bean</name>
    <name type="synonym">Dolichos gladiatus</name>
    <dbReference type="NCBI Taxonomy" id="3824"/>
    <lineage>
        <taxon>Eukaryota</taxon>
        <taxon>Viridiplantae</taxon>
        <taxon>Streptophyta</taxon>
        <taxon>Embryophyta</taxon>
        <taxon>Tracheophyta</taxon>
        <taxon>Spermatophyta</taxon>
        <taxon>Magnoliopsida</taxon>
        <taxon>eudicotyledons</taxon>
        <taxon>Gunneridae</taxon>
        <taxon>Pentapetalae</taxon>
        <taxon>rosids</taxon>
        <taxon>fabids</taxon>
        <taxon>Fabales</taxon>
        <taxon>Fabaceae</taxon>
        <taxon>Papilionoideae</taxon>
        <taxon>50 kb inversion clade</taxon>
        <taxon>NPAAA clade</taxon>
        <taxon>indigoferoid/millettioid clade</taxon>
        <taxon>Phaseoleae</taxon>
        <taxon>Canavalia</taxon>
    </lineage>
</organism>
<reference evidence="3 4" key="1">
    <citation type="submission" date="2024-01" db="EMBL/GenBank/DDBJ databases">
        <title>The genomes of 5 underutilized Papilionoideae crops provide insights into root nodulation and disease resistanc.</title>
        <authorList>
            <person name="Jiang F."/>
        </authorList>
    </citation>
    <scope>NUCLEOTIDE SEQUENCE [LARGE SCALE GENOMIC DNA]</scope>
    <source>
        <strain evidence="3">LVBAO_FW01</strain>
        <tissue evidence="3">Leaves</tissue>
    </source>
</reference>
<dbReference type="EMBL" id="JAYMYQ010000009">
    <property type="protein sequence ID" value="KAK7312733.1"/>
    <property type="molecule type" value="Genomic_DNA"/>
</dbReference>
<evidence type="ECO:0000313" key="4">
    <source>
        <dbReference type="Proteomes" id="UP001367508"/>
    </source>
</evidence>
<dbReference type="CDD" id="cd14726">
    <property type="entry name" value="TraB_PrgY-like"/>
    <property type="match status" value="1"/>
</dbReference>
<keyword evidence="4" id="KW-1185">Reference proteome</keyword>
<name>A0AAN9KAH0_CANGL</name>
<keyword evidence="2" id="KW-1133">Transmembrane helix</keyword>
<dbReference type="GO" id="GO:0005741">
    <property type="term" value="C:mitochondrial outer membrane"/>
    <property type="evidence" value="ECO:0007669"/>
    <property type="project" value="TreeGrafter"/>
</dbReference>
<dbReference type="AlphaFoldDB" id="A0AAN9KAH0"/>
<protein>
    <recommendedName>
        <fullName evidence="5">TraB domain containing</fullName>
    </recommendedName>
</protein>
<proteinExistence type="predicted"/>
<feature type="transmembrane region" description="Helical" evidence="2">
    <location>
        <begin position="376"/>
        <end position="395"/>
    </location>
</feature>
<dbReference type="InterPro" id="IPR046345">
    <property type="entry name" value="TraB_PrgY-like"/>
</dbReference>
<feature type="region of interest" description="Disordered" evidence="1">
    <location>
        <begin position="52"/>
        <end position="72"/>
    </location>
</feature>
<gene>
    <name evidence="3" type="ORF">VNO77_36823</name>
</gene>
<evidence type="ECO:0000256" key="1">
    <source>
        <dbReference type="SAM" id="MobiDB-lite"/>
    </source>
</evidence>
<comment type="caution">
    <text evidence="3">The sequence shown here is derived from an EMBL/GenBank/DDBJ whole genome shotgun (WGS) entry which is preliminary data.</text>
</comment>
<dbReference type="Proteomes" id="UP001367508">
    <property type="component" value="Unassembled WGS sequence"/>
</dbReference>
<keyword evidence="2" id="KW-0472">Membrane</keyword>
<evidence type="ECO:0000256" key="2">
    <source>
        <dbReference type="SAM" id="Phobius"/>
    </source>
</evidence>
<dbReference type="Pfam" id="PF01963">
    <property type="entry name" value="TraB_PrgY_gumN"/>
    <property type="match status" value="1"/>
</dbReference>
<feature type="compositionally biased region" description="Low complexity" evidence="1">
    <location>
        <begin position="95"/>
        <end position="104"/>
    </location>
</feature>
<feature type="region of interest" description="Disordered" evidence="1">
    <location>
        <begin position="86"/>
        <end position="111"/>
    </location>
</feature>